<feature type="region of interest" description="Disordered" evidence="1">
    <location>
        <begin position="1"/>
        <end position="31"/>
    </location>
</feature>
<keyword evidence="3" id="KW-1185">Reference proteome</keyword>
<dbReference type="EMBL" id="JBHUMV010000003">
    <property type="protein sequence ID" value="MFD2753868.1"/>
    <property type="molecule type" value="Genomic_DNA"/>
</dbReference>
<dbReference type="RefSeq" id="WP_066471818.1">
    <property type="nucleotide sequence ID" value="NZ_BCNT01000001.1"/>
</dbReference>
<name>A0ABW5ULS0_9BURK</name>
<sequence>MSQTKEPTVHHIVESKRWEQQREQERITYPSQQAIPIQMDWRTRENYSATDLDYRGRNKSR</sequence>
<evidence type="ECO:0000313" key="2">
    <source>
        <dbReference type="EMBL" id="MFD2753868.1"/>
    </source>
</evidence>
<gene>
    <name evidence="2" type="ORF">ACFSW6_07185</name>
</gene>
<evidence type="ECO:0000256" key="1">
    <source>
        <dbReference type="SAM" id="MobiDB-lite"/>
    </source>
</evidence>
<protein>
    <submittedName>
        <fullName evidence="2">Uncharacterized protein</fullName>
    </submittedName>
</protein>
<organism evidence="2 3">
    <name type="scientific">Comamonas terrae</name>
    <dbReference type="NCBI Taxonomy" id="673548"/>
    <lineage>
        <taxon>Bacteria</taxon>
        <taxon>Pseudomonadati</taxon>
        <taxon>Pseudomonadota</taxon>
        <taxon>Betaproteobacteria</taxon>
        <taxon>Burkholderiales</taxon>
        <taxon>Comamonadaceae</taxon>
        <taxon>Comamonas</taxon>
    </lineage>
</organism>
<reference evidence="3" key="1">
    <citation type="journal article" date="2019" name="Int. J. Syst. Evol. Microbiol.">
        <title>The Global Catalogue of Microorganisms (GCM) 10K type strain sequencing project: providing services to taxonomists for standard genome sequencing and annotation.</title>
        <authorList>
            <consortium name="The Broad Institute Genomics Platform"/>
            <consortium name="The Broad Institute Genome Sequencing Center for Infectious Disease"/>
            <person name="Wu L."/>
            <person name="Ma J."/>
        </authorList>
    </citation>
    <scope>NUCLEOTIDE SEQUENCE [LARGE SCALE GENOMIC DNA]</scope>
    <source>
        <strain evidence="3">TISTR 1906</strain>
    </source>
</reference>
<proteinExistence type="predicted"/>
<accession>A0ABW5ULS0</accession>
<comment type="caution">
    <text evidence="2">The sequence shown here is derived from an EMBL/GenBank/DDBJ whole genome shotgun (WGS) entry which is preliminary data.</text>
</comment>
<dbReference type="Proteomes" id="UP001597463">
    <property type="component" value="Unassembled WGS sequence"/>
</dbReference>
<feature type="compositionally biased region" description="Basic and acidic residues" evidence="1">
    <location>
        <begin position="7"/>
        <end position="26"/>
    </location>
</feature>
<evidence type="ECO:0000313" key="3">
    <source>
        <dbReference type="Proteomes" id="UP001597463"/>
    </source>
</evidence>